<proteinExistence type="predicted"/>
<dbReference type="Proteomes" id="UP000828048">
    <property type="component" value="Chromosome 6"/>
</dbReference>
<protein>
    <submittedName>
        <fullName evidence="1">Uncharacterized protein</fullName>
    </submittedName>
</protein>
<keyword evidence="2" id="KW-1185">Reference proteome</keyword>
<evidence type="ECO:0000313" key="1">
    <source>
        <dbReference type="EMBL" id="KAH7836434.1"/>
    </source>
</evidence>
<evidence type="ECO:0000313" key="2">
    <source>
        <dbReference type="Proteomes" id="UP000828048"/>
    </source>
</evidence>
<reference evidence="1 2" key="1">
    <citation type="journal article" date="2021" name="Hortic Res">
        <title>High-quality reference genome and annotation aids understanding of berry development for evergreen blueberry (Vaccinium darrowii).</title>
        <authorList>
            <person name="Yu J."/>
            <person name="Hulse-Kemp A.M."/>
            <person name="Babiker E."/>
            <person name="Staton M."/>
        </authorList>
    </citation>
    <scope>NUCLEOTIDE SEQUENCE [LARGE SCALE GENOMIC DNA]</scope>
    <source>
        <strain evidence="2">cv. NJ 8807/NJ 8810</strain>
        <tissue evidence="1">Young leaf</tissue>
    </source>
</reference>
<accession>A0ACB7X6T3</accession>
<comment type="caution">
    <text evidence="1">The sequence shown here is derived from an EMBL/GenBank/DDBJ whole genome shotgun (WGS) entry which is preliminary data.</text>
</comment>
<gene>
    <name evidence="1" type="ORF">Vadar_001184</name>
</gene>
<name>A0ACB7X6T3_9ERIC</name>
<sequence length="1068" mass="119500">MEYEVGYDVRGSIPECGAIFMSNISTKRECFKRKLLGLPSAQANFVKQIKVGMVLFLFEFERRELYGVFRACSDGSTNIVPDAYISSGKCFPAQVRFTPIWYCDPLTENEFRNAIKENYYSKKKFNFGLSEDQVHRLLCLFSSRKLQKPLRPVGKMVSKSMGKERGITGDEEYFPRSKAEKFVEDDSLVSGTDAKYPGNASSNNGRKLDINRFMKNDGIQNNLEGNRCQEYDILLESLGVSLGKRRRDDDDQFSMQDSMAYDHELDRGLGRVIQINHPGDCMDNSERVAEEGKFSLTKHIMGSNTGPIATPKYSWESLAKVGRATDNGWFSQGDILGDKYTPDHGFGLVTSMDHLQNSAIKARRASDDRDFSADCGVENDYNLVNYPDRVTSADPPLNTLGRLRKSQERVFLENGRMESGRDADSGMGEVRKESDDGNFSRTDRVDVPSEPFAKFLNYRSRANDHEKFFARVSMENANNISSGYPVDGKRQLSDEGILKKADGLDNAYTTQSSLGLPNFPASTNLCQSRQTPTSFSSNLETNNSFRQAQPMLRPAFRPSMEQKTFDFSCPTFHDAMVTRTVPYDPEVPEFHHRNQSSLAGDCNSHSMHDFPPHQNSNGNLFAASFKQSTPYCSGEEGFGNKVPLPTSPNYYTRSGSRMSSSLLSAEYHGKMEAKTQEVYNGSLFPEATSASPPYSRRDVYERKNASPFIEFDKHGLTSPSRHEQKIPQHENSLAFGVDDASFNSNTGYWRSGLSHEKSKNREAEYYYENAKGMPTDSKSKRTSVFARLTSASEVNPQENDCDFFCSAEEESNFDLQYVECNVGASVDQVMGALHESLDHRIMKARKSSLVGKQDTECDGLKMPTLKMEYVIEVDWNDIIKETRVVSFKRRSETKKIKDMAEAKTSVDNLEREREGSVQKSGGEGSEGNRRRKLVRPVFGKKQQLDEGLSCDGSSNLQVSSSEACHKDGTGNMDDSVKSRDNENFSSPNSVLVQLTSLSGCEGNNANIKQSSNCGGKKSVNYDRKESFDGRTKRASSSNLQVSSCEGFNAKENTGSCAGLTRSHENDNI</sequence>
<dbReference type="EMBL" id="CM037156">
    <property type="protein sequence ID" value="KAH7836434.1"/>
    <property type="molecule type" value="Genomic_DNA"/>
</dbReference>
<organism evidence="1 2">
    <name type="scientific">Vaccinium darrowii</name>
    <dbReference type="NCBI Taxonomy" id="229202"/>
    <lineage>
        <taxon>Eukaryota</taxon>
        <taxon>Viridiplantae</taxon>
        <taxon>Streptophyta</taxon>
        <taxon>Embryophyta</taxon>
        <taxon>Tracheophyta</taxon>
        <taxon>Spermatophyta</taxon>
        <taxon>Magnoliopsida</taxon>
        <taxon>eudicotyledons</taxon>
        <taxon>Gunneridae</taxon>
        <taxon>Pentapetalae</taxon>
        <taxon>asterids</taxon>
        <taxon>Ericales</taxon>
        <taxon>Ericaceae</taxon>
        <taxon>Vaccinioideae</taxon>
        <taxon>Vaccinieae</taxon>
        <taxon>Vaccinium</taxon>
    </lineage>
</organism>